<feature type="compositionally biased region" description="Polar residues" evidence="1">
    <location>
        <begin position="551"/>
        <end position="566"/>
    </location>
</feature>
<feature type="compositionally biased region" description="Basic and acidic residues" evidence="1">
    <location>
        <begin position="234"/>
        <end position="246"/>
    </location>
</feature>
<feature type="region of interest" description="Disordered" evidence="1">
    <location>
        <begin position="687"/>
        <end position="726"/>
    </location>
</feature>
<feature type="region of interest" description="Disordered" evidence="1">
    <location>
        <begin position="549"/>
        <end position="626"/>
    </location>
</feature>
<feature type="compositionally biased region" description="Polar residues" evidence="1">
    <location>
        <begin position="200"/>
        <end position="214"/>
    </location>
</feature>
<feature type="region of interest" description="Disordered" evidence="1">
    <location>
        <begin position="1258"/>
        <end position="1296"/>
    </location>
</feature>
<feature type="region of interest" description="Disordered" evidence="1">
    <location>
        <begin position="1213"/>
        <end position="1246"/>
    </location>
</feature>
<comment type="caution">
    <text evidence="2">The sequence shown here is derived from an EMBL/GenBank/DDBJ whole genome shotgun (WGS) entry which is preliminary data.</text>
</comment>
<proteinExistence type="predicted"/>
<feature type="compositionally biased region" description="Basic residues" evidence="1">
    <location>
        <begin position="1227"/>
        <end position="1239"/>
    </location>
</feature>
<feature type="compositionally biased region" description="Polar residues" evidence="1">
    <location>
        <begin position="701"/>
        <end position="721"/>
    </location>
</feature>
<accession>A0ABP1GCC6</accession>
<feature type="region of interest" description="Disordered" evidence="1">
    <location>
        <begin position="188"/>
        <end position="277"/>
    </location>
</feature>
<protein>
    <submittedName>
        <fullName evidence="2">G12805 protein</fullName>
    </submittedName>
</protein>
<feature type="compositionally biased region" description="Acidic residues" evidence="1">
    <location>
        <begin position="1284"/>
        <end position="1296"/>
    </location>
</feature>
<keyword evidence="3" id="KW-1185">Reference proteome</keyword>
<feature type="compositionally biased region" description="Basic and acidic residues" evidence="1">
    <location>
        <begin position="570"/>
        <end position="581"/>
    </location>
</feature>
<evidence type="ECO:0000313" key="2">
    <source>
        <dbReference type="EMBL" id="CAL5229477.1"/>
    </source>
</evidence>
<evidence type="ECO:0000256" key="1">
    <source>
        <dbReference type="SAM" id="MobiDB-lite"/>
    </source>
</evidence>
<evidence type="ECO:0000313" key="3">
    <source>
        <dbReference type="Proteomes" id="UP001497392"/>
    </source>
</evidence>
<gene>
    <name evidence="2" type="primary">g12805</name>
    <name evidence="2" type="ORF">VP750_LOCUS11383</name>
</gene>
<reference evidence="2 3" key="1">
    <citation type="submission" date="2024-06" db="EMBL/GenBank/DDBJ databases">
        <authorList>
            <person name="Kraege A."/>
            <person name="Thomma B."/>
        </authorList>
    </citation>
    <scope>NUCLEOTIDE SEQUENCE [LARGE SCALE GENOMIC DNA]</scope>
</reference>
<dbReference type="EMBL" id="CAXHTA020000020">
    <property type="protein sequence ID" value="CAL5229477.1"/>
    <property type="molecule type" value="Genomic_DNA"/>
</dbReference>
<dbReference type="Proteomes" id="UP001497392">
    <property type="component" value="Unassembled WGS sequence"/>
</dbReference>
<name>A0ABP1GCC6_9CHLO</name>
<sequence>MQLGELLTGLGRCLDTLEAAQLNGSDAEDGCHAEEQCLACCMHLRQAADHASTSDFVRQDVVKLLHNRLEHSSALAESLLGQHLGTFLLQPQALQLLLSSLPGTASRQSLLYQSLCHLLRHGLGELQWADKHVKAESLRVVRERAMWELSKLVTAAPSCSQESAVVLTSHLPWILHLLLLTDVGRTPDDSSSDRAVGVNNEGSENLSATTVQHIASSGSRGSGAPGEEQWEAPRSADSHSVKHERLSISMASNATGDDDKGVQENPGRPSNASARQASAVDRNLAAALGAVVQQLCTGPRLCSWLGLKAGTREEPQTAERRGEQPVDVACQARLAAEVAEVCMEAVMQPDQVASGVVREVLQAMHPPMGAESLCLELAAAHMTLLRIANEAAKQQHRQTGPSCGSKRQHTAADLGQALSKGHLQCCTLLRSAGHTEAAMAKCGAPTGVNRTPRTSRGGTGGKAKGVSVEVAAHVLKLLEQSLPAAAQQEADSGLAANLLTGALRHALGLYRLSLAGPAPDFDYGVASSACAEATRAFQLSRLANFEMAAPSSPSAQGLGSASTGTPRQHAISEGHGGELHTAKRRKVDPQQLASPPAQPELLPGSARAARPLTPPRHTWPSGPGMRVAQPPSGPVKVFYEDSASDQESPLLQRGQFTDAQAERWWEHYIAVKLDLVQNVLQDDMPDDANAGAAMSAPGSVPGSSPTRTQPGYATATVSSQKRSAKQGLMSHTGFREPHWQRLHIASLTLARQALSAAMAQQESNSDAGVAGRAIQEPDSDGCIDLTSDSRDISGRATEELTQVLSELMPEQEVLSGVRNACLLVDPSCGTANYNAAMTGAKAAPLEALPVLLAVRMGRYLSGPGHIPVQCLVPAYLELLEELSSFAAGIEEPQSRRAGQGGSKGRSTCPTQVLSQLLLAFLDGGDLDLGRLPDDASSAGRLIRLILHSMPADEALCMASAAAIGLCQGMLGLPSKEPAWSPSLAGVMHSNCFDAAEDADVATCVAVLNQLLLRMQQGQRHDTHGGPCLDKAEDFQMTADAVIAACRGVVCWGGLEVPGLEETLGLLLDMAVAVHSRCAASTAALLDMLDTGREASTEAKEGCSIAAFGPWLAESLKCFHEWMDSQMPQLLREKVTSLEDALVAELCQSEDGKHLTSGTGLLLRRLEACAPAEEECSSANPLQEQIQEWYVQAFGQVESGTTGAIALADEPDAAEASLDEAAETPKDTHRKQQKAKKGRKETRSSNPYVLAAMAELASHGGGSSLKREGLPRDGQGTIADVSNEGADDLSSDDDSGDDLGDFIVCKPGRNYQTLFAQQFKYSCTEPKSFLRRCL</sequence>
<organism evidence="2 3">
    <name type="scientific">Coccomyxa viridis</name>
    <dbReference type="NCBI Taxonomy" id="1274662"/>
    <lineage>
        <taxon>Eukaryota</taxon>
        <taxon>Viridiplantae</taxon>
        <taxon>Chlorophyta</taxon>
        <taxon>core chlorophytes</taxon>
        <taxon>Trebouxiophyceae</taxon>
        <taxon>Trebouxiophyceae incertae sedis</taxon>
        <taxon>Coccomyxaceae</taxon>
        <taxon>Coccomyxa</taxon>
    </lineage>
</organism>